<accession>K3YCC6</accession>
<feature type="compositionally biased region" description="Polar residues" evidence="1">
    <location>
        <begin position="192"/>
        <end position="209"/>
    </location>
</feature>
<keyword evidence="3" id="KW-1185">Reference proteome</keyword>
<dbReference type="EMBL" id="AGNK02004419">
    <property type="status" value="NOT_ANNOTATED_CDS"/>
    <property type="molecule type" value="Genomic_DNA"/>
</dbReference>
<feature type="region of interest" description="Disordered" evidence="1">
    <location>
        <begin position="192"/>
        <end position="220"/>
    </location>
</feature>
<evidence type="ECO:0000256" key="1">
    <source>
        <dbReference type="SAM" id="MobiDB-lite"/>
    </source>
</evidence>
<feature type="region of interest" description="Disordered" evidence="1">
    <location>
        <begin position="77"/>
        <end position="100"/>
    </location>
</feature>
<reference evidence="2" key="2">
    <citation type="submission" date="2018-08" db="UniProtKB">
        <authorList>
            <consortium name="EnsemblPlants"/>
        </authorList>
    </citation>
    <scope>IDENTIFICATION</scope>
    <source>
        <strain evidence="2">Yugu1</strain>
    </source>
</reference>
<evidence type="ECO:0000313" key="2">
    <source>
        <dbReference type="EnsemblPlants" id="KQK97985"/>
    </source>
</evidence>
<proteinExistence type="predicted"/>
<dbReference type="EnsemblPlants" id="KQK97985">
    <property type="protein sequence ID" value="KQK97985"/>
    <property type="gene ID" value="SETIT_011871mg"/>
</dbReference>
<protein>
    <submittedName>
        <fullName evidence="2">Uncharacterized protein</fullName>
    </submittedName>
</protein>
<name>K3YCC6_SETIT</name>
<sequence length="220" mass="23383">AAALFQRAERVLGRVDGFVLLVESLPARFDGAADGLEALVSGGVAAGSLRRRGRAVRQQREAGGAAHRDVEKVGTRGRVFGNGKHGRCHGGGGRGHAGSDRFRPSIDETGHDDGAAQARAWKRRVPRQRSLALTRATEKGDQMNFYAPGAGQRDDGVRVEQDGRSMEAFEAADAAETMEAVQVQSTGLVKVESQQVASSDAGSANQRQGEQQRRRPVGSV</sequence>
<dbReference type="HOGENOM" id="CLU_1258983_0_0_1"/>
<dbReference type="InParanoid" id="K3YCC6"/>
<dbReference type="AlphaFoldDB" id="K3YCC6"/>
<evidence type="ECO:0000313" key="3">
    <source>
        <dbReference type="Proteomes" id="UP000004995"/>
    </source>
</evidence>
<dbReference type="Proteomes" id="UP000004995">
    <property type="component" value="Unassembled WGS sequence"/>
</dbReference>
<reference evidence="3" key="1">
    <citation type="journal article" date="2012" name="Nat. Biotechnol.">
        <title>Reference genome sequence of the model plant Setaria.</title>
        <authorList>
            <person name="Bennetzen J.L."/>
            <person name="Schmutz J."/>
            <person name="Wang H."/>
            <person name="Percifield R."/>
            <person name="Hawkins J."/>
            <person name="Pontaroli A.C."/>
            <person name="Estep M."/>
            <person name="Feng L."/>
            <person name="Vaughn J.N."/>
            <person name="Grimwood J."/>
            <person name="Jenkins J."/>
            <person name="Barry K."/>
            <person name="Lindquist E."/>
            <person name="Hellsten U."/>
            <person name="Deshpande S."/>
            <person name="Wang X."/>
            <person name="Wu X."/>
            <person name="Mitros T."/>
            <person name="Triplett J."/>
            <person name="Yang X."/>
            <person name="Ye C.Y."/>
            <person name="Mauro-Herrera M."/>
            <person name="Wang L."/>
            <person name="Li P."/>
            <person name="Sharma M."/>
            <person name="Sharma R."/>
            <person name="Ronald P.C."/>
            <person name="Panaud O."/>
            <person name="Kellogg E.A."/>
            <person name="Brutnell T.P."/>
            <person name="Doust A.N."/>
            <person name="Tuskan G.A."/>
            <person name="Rokhsar D."/>
            <person name="Devos K.M."/>
        </authorList>
    </citation>
    <scope>NUCLEOTIDE SEQUENCE [LARGE SCALE GENOMIC DNA]</scope>
    <source>
        <strain evidence="3">cv. Yugu1</strain>
    </source>
</reference>
<dbReference type="Gramene" id="KQK97985">
    <property type="protein sequence ID" value="KQK97985"/>
    <property type="gene ID" value="SETIT_011871mg"/>
</dbReference>
<organism evidence="2 3">
    <name type="scientific">Setaria italica</name>
    <name type="common">Foxtail millet</name>
    <name type="synonym">Panicum italicum</name>
    <dbReference type="NCBI Taxonomy" id="4555"/>
    <lineage>
        <taxon>Eukaryota</taxon>
        <taxon>Viridiplantae</taxon>
        <taxon>Streptophyta</taxon>
        <taxon>Embryophyta</taxon>
        <taxon>Tracheophyta</taxon>
        <taxon>Spermatophyta</taxon>
        <taxon>Magnoliopsida</taxon>
        <taxon>Liliopsida</taxon>
        <taxon>Poales</taxon>
        <taxon>Poaceae</taxon>
        <taxon>PACMAD clade</taxon>
        <taxon>Panicoideae</taxon>
        <taxon>Panicodae</taxon>
        <taxon>Paniceae</taxon>
        <taxon>Cenchrinae</taxon>
        <taxon>Setaria</taxon>
    </lineage>
</organism>